<evidence type="ECO:0000313" key="3">
    <source>
        <dbReference type="Proteomes" id="UP001437256"/>
    </source>
</evidence>
<accession>A0ABR3AEC4</accession>
<feature type="region of interest" description="Disordered" evidence="1">
    <location>
        <begin position="54"/>
        <end position="84"/>
    </location>
</feature>
<dbReference type="Proteomes" id="UP001437256">
    <property type="component" value="Unassembled WGS sequence"/>
</dbReference>
<dbReference type="EMBL" id="JBBXMP010000003">
    <property type="protein sequence ID" value="KAL0071689.1"/>
    <property type="molecule type" value="Genomic_DNA"/>
</dbReference>
<sequence>MPNTTLAPSLPSPPPRRLPPVPSHWILHPTLLGIPIRVTITAGKWKRKTAFVTPMSSEHEGGRTSNRLRMDQKYSERPKPNSEQSLMVVTGGDEQHRGKFARRIFYFYNQIKSDDARWFIVGVVDRTGRYDRLTDELLELSPADLEIVEESKEDRDAGNGLFEDVRYTAKVGKPEIRRPGEGDLGNLRNACMSALLL</sequence>
<organism evidence="2 3">
    <name type="scientific">Marasmius tenuissimus</name>
    <dbReference type="NCBI Taxonomy" id="585030"/>
    <lineage>
        <taxon>Eukaryota</taxon>
        <taxon>Fungi</taxon>
        <taxon>Dikarya</taxon>
        <taxon>Basidiomycota</taxon>
        <taxon>Agaricomycotina</taxon>
        <taxon>Agaricomycetes</taxon>
        <taxon>Agaricomycetidae</taxon>
        <taxon>Agaricales</taxon>
        <taxon>Marasmiineae</taxon>
        <taxon>Marasmiaceae</taxon>
        <taxon>Marasmius</taxon>
    </lineage>
</organism>
<evidence type="ECO:0000313" key="2">
    <source>
        <dbReference type="EMBL" id="KAL0071689.1"/>
    </source>
</evidence>
<reference evidence="2 3" key="1">
    <citation type="submission" date="2024-05" db="EMBL/GenBank/DDBJ databases">
        <title>A draft genome resource for the thread blight pathogen Marasmius tenuissimus strain MS-2.</title>
        <authorList>
            <person name="Yulfo-Soto G.E."/>
            <person name="Baruah I.K."/>
            <person name="Amoako-Attah I."/>
            <person name="Bukari Y."/>
            <person name="Meinhardt L.W."/>
            <person name="Bailey B.A."/>
            <person name="Cohen S.P."/>
        </authorList>
    </citation>
    <scope>NUCLEOTIDE SEQUENCE [LARGE SCALE GENOMIC DNA]</scope>
    <source>
        <strain evidence="2 3">MS-2</strain>
    </source>
</reference>
<proteinExistence type="predicted"/>
<protein>
    <submittedName>
        <fullName evidence="2">Uncharacterized protein</fullName>
    </submittedName>
</protein>
<comment type="caution">
    <text evidence="2">The sequence shown here is derived from an EMBL/GenBank/DDBJ whole genome shotgun (WGS) entry which is preliminary data.</text>
</comment>
<keyword evidence="3" id="KW-1185">Reference proteome</keyword>
<name>A0ABR3AEC4_9AGAR</name>
<feature type="compositionally biased region" description="Basic and acidic residues" evidence="1">
    <location>
        <begin position="57"/>
        <end position="80"/>
    </location>
</feature>
<evidence type="ECO:0000256" key="1">
    <source>
        <dbReference type="SAM" id="MobiDB-lite"/>
    </source>
</evidence>
<gene>
    <name evidence="2" type="ORF">AAF712_001546</name>
</gene>